<reference evidence="1 2" key="1">
    <citation type="submission" date="2018-03" db="EMBL/GenBank/DDBJ databases">
        <title>Genomic Encyclopedia of Archaeal and Bacterial Type Strains, Phase II (KMG-II): from individual species to whole genera.</title>
        <authorList>
            <person name="Goeker M."/>
        </authorList>
    </citation>
    <scope>NUCLEOTIDE SEQUENCE [LARGE SCALE GENOMIC DNA]</scope>
    <source>
        <strain evidence="1 2">DSM 45601</strain>
    </source>
</reference>
<dbReference type="EMBL" id="PVZC01000012">
    <property type="protein sequence ID" value="PRX92020.1"/>
    <property type="molecule type" value="Genomic_DNA"/>
</dbReference>
<organism evidence="1 2">
    <name type="scientific">Allonocardiopsis opalescens</name>
    <dbReference type="NCBI Taxonomy" id="1144618"/>
    <lineage>
        <taxon>Bacteria</taxon>
        <taxon>Bacillati</taxon>
        <taxon>Actinomycetota</taxon>
        <taxon>Actinomycetes</taxon>
        <taxon>Streptosporangiales</taxon>
        <taxon>Allonocardiopsis</taxon>
    </lineage>
</organism>
<dbReference type="RefSeq" id="WP_170141175.1">
    <property type="nucleotide sequence ID" value="NZ_PVZC01000012.1"/>
</dbReference>
<evidence type="ECO:0000313" key="2">
    <source>
        <dbReference type="Proteomes" id="UP000237846"/>
    </source>
</evidence>
<proteinExistence type="predicted"/>
<keyword evidence="2" id="KW-1185">Reference proteome</keyword>
<comment type="caution">
    <text evidence="1">The sequence shown here is derived from an EMBL/GenBank/DDBJ whole genome shotgun (WGS) entry which is preliminary data.</text>
</comment>
<evidence type="ECO:0000313" key="1">
    <source>
        <dbReference type="EMBL" id="PRX92020.1"/>
    </source>
</evidence>
<gene>
    <name evidence="1" type="ORF">CLV72_11293</name>
</gene>
<dbReference type="AlphaFoldDB" id="A0A2T0PSZ7"/>
<protein>
    <submittedName>
        <fullName evidence="1">Uncharacterized protein</fullName>
    </submittedName>
</protein>
<accession>A0A2T0PSZ7</accession>
<sequence length="52" mass="6245">MSKYGLYFDDQPEPHLEQTFDTRDEAERVAREFNASRPTWGEPTRVYVEEIH</sequence>
<name>A0A2T0PSZ7_9ACTN</name>
<dbReference type="Proteomes" id="UP000237846">
    <property type="component" value="Unassembled WGS sequence"/>
</dbReference>